<dbReference type="EC" id="3.1.3.48" evidence="4"/>
<dbReference type="InterPro" id="IPR050561">
    <property type="entry name" value="PTP"/>
</dbReference>
<evidence type="ECO:0000256" key="3">
    <source>
        <dbReference type="ARBA" id="ARBA00008601"/>
    </source>
</evidence>
<comment type="similarity">
    <text evidence="3">Belongs to the protein-tyrosine phosphatase family. Non-receptor class dual specificity subfamily.</text>
</comment>
<dbReference type="InterPro" id="IPR003595">
    <property type="entry name" value="Tyr_Pase_cat"/>
</dbReference>
<dbReference type="Pfam" id="PF22784">
    <property type="entry name" value="PTP-SAK"/>
    <property type="match status" value="1"/>
</dbReference>
<feature type="domain" description="Tyrosine specific protein phosphatases" evidence="17">
    <location>
        <begin position="227"/>
        <end position="295"/>
    </location>
</feature>
<feature type="compositionally biased region" description="Basic and acidic residues" evidence="15">
    <location>
        <begin position="35"/>
        <end position="44"/>
    </location>
</feature>
<protein>
    <recommendedName>
        <fullName evidence="13">Dual specificity protein phosphatase 23</fullName>
        <ecNumber evidence="5">3.1.3.16</ecNumber>
        <ecNumber evidence="4">3.1.3.48</ecNumber>
    </recommendedName>
    <alternativeName>
        <fullName evidence="14">Low molecular mass dual specificity phosphatase 3</fullName>
    </alternativeName>
</protein>
<dbReference type="InterPro" id="IPR016130">
    <property type="entry name" value="Tyr_Pase_AS"/>
</dbReference>
<reference evidence="18 19" key="1">
    <citation type="journal article" date="2021" name="Elife">
        <title>Chloroplast acquisition without the gene transfer in kleptoplastic sea slugs, Plakobranchus ocellatus.</title>
        <authorList>
            <person name="Maeda T."/>
            <person name="Takahashi S."/>
            <person name="Yoshida T."/>
            <person name="Shimamura S."/>
            <person name="Takaki Y."/>
            <person name="Nagai Y."/>
            <person name="Toyoda A."/>
            <person name="Suzuki Y."/>
            <person name="Arimoto A."/>
            <person name="Ishii H."/>
            <person name="Satoh N."/>
            <person name="Nishiyama T."/>
            <person name="Hasebe M."/>
            <person name="Maruyama T."/>
            <person name="Minagawa J."/>
            <person name="Obokata J."/>
            <person name="Shigenobu S."/>
        </authorList>
    </citation>
    <scope>NUCLEOTIDE SEQUENCE [LARGE SCALE GENOMIC DNA]</scope>
</reference>
<dbReference type="Gene3D" id="3.90.190.10">
    <property type="entry name" value="Protein tyrosine phosphatase superfamily"/>
    <property type="match status" value="1"/>
</dbReference>
<dbReference type="SMART" id="SM00404">
    <property type="entry name" value="PTPc_motif"/>
    <property type="match status" value="1"/>
</dbReference>
<keyword evidence="6" id="KW-0963">Cytoplasm</keyword>
<feature type="region of interest" description="Disordered" evidence="15">
    <location>
        <begin position="139"/>
        <end position="158"/>
    </location>
</feature>
<dbReference type="GO" id="GO:0005829">
    <property type="term" value="C:cytosol"/>
    <property type="evidence" value="ECO:0007669"/>
    <property type="project" value="UniProtKB-SubCell"/>
</dbReference>
<dbReference type="GO" id="GO:0005634">
    <property type="term" value="C:nucleus"/>
    <property type="evidence" value="ECO:0007669"/>
    <property type="project" value="UniProtKB-SubCell"/>
</dbReference>
<evidence type="ECO:0000259" key="16">
    <source>
        <dbReference type="PROSITE" id="PS50054"/>
    </source>
</evidence>
<evidence type="ECO:0000256" key="8">
    <source>
        <dbReference type="ARBA" id="ARBA00022912"/>
    </source>
</evidence>
<dbReference type="InterPro" id="IPR029021">
    <property type="entry name" value="Prot-tyrosine_phosphatase-like"/>
</dbReference>
<evidence type="ECO:0000256" key="13">
    <source>
        <dbReference type="ARBA" id="ARBA00068789"/>
    </source>
</evidence>
<dbReference type="EMBL" id="BLXT01000924">
    <property type="protein sequence ID" value="GFN81419.1"/>
    <property type="molecule type" value="Genomic_DNA"/>
</dbReference>
<evidence type="ECO:0000313" key="19">
    <source>
        <dbReference type="Proteomes" id="UP000735302"/>
    </source>
</evidence>
<feature type="region of interest" description="Disordered" evidence="15">
    <location>
        <begin position="1"/>
        <end position="90"/>
    </location>
</feature>
<evidence type="ECO:0000256" key="11">
    <source>
        <dbReference type="ARBA" id="ARBA00048336"/>
    </source>
</evidence>
<dbReference type="InterPro" id="IPR020422">
    <property type="entry name" value="TYR_PHOSPHATASE_DUAL_dom"/>
</dbReference>
<gene>
    <name evidence="18" type="ORF">PoB_000792500</name>
</gene>
<evidence type="ECO:0000256" key="10">
    <source>
        <dbReference type="ARBA" id="ARBA00047761"/>
    </source>
</evidence>
<keyword evidence="7" id="KW-0378">Hydrolase</keyword>
<dbReference type="GO" id="GO:0004722">
    <property type="term" value="F:protein serine/threonine phosphatase activity"/>
    <property type="evidence" value="ECO:0007669"/>
    <property type="project" value="UniProtKB-EC"/>
</dbReference>
<evidence type="ECO:0000259" key="17">
    <source>
        <dbReference type="PROSITE" id="PS50056"/>
    </source>
</evidence>
<keyword evidence="9" id="KW-0539">Nucleus</keyword>
<name>A0AAV3YFB3_9GAST</name>
<organism evidence="18 19">
    <name type="scientific">Plakobranchus ocellatus</name>
    <dbReference type="NCBI Taxonomy" id="259542"/>
    <lineage>
        <taxon>Eukaryota</taxon>
        <taxon>Metazoa</taxon>
        <taxon>Spiralia</taxon>
        <taxon>Lophotrochozoa</taxon>
        <taxon>Mollusca</taxon>
        <taxon>Gastropoda</taxon>
        <taxon>Heterobranchia</taxon>
        <taxon>Euthyneura</taxon>
        <taxon>Panpulmonata</taxon>
        <taxon>Sacoglossa</taxon>
        <taxon>Placobranchoidea</taxon>
        <taxon>Plakobranchidae</taxon>
        <taxon>Plakobranchus</taxon>
    </lineage>
</organism>
<accession>A0AAV3YFB3</accession>
<keyword evidence="19" id="KW-1185">Reference proteome</keyword>
<evidence type="ECO:0000256" key="7">
    <source>
        <dbReference type="ARBA" id="ARBA00022801"/>
    </source>
</evidence>
<evidence type="ECO:0000256" key="14">
    <source>
        <dbReference type="ARBA" id="ARBA00081937"/>
    </source>
</evidence>
<comment type="catalytic activity">
    <reaction evidence="10">
        <text>O-phospho-L-seryl-[protein] + H2O = L-seryl-[protein] + phosphate</text>
        <dbReference type="Rhea" id="RHEA:20629"/>
        <dbReference type="Rhea" id="RHEA-COMP:9863"/>
        <dbReference type="Rhea" id="RHEA-COMP:11604"/>
        <dbReference type="ChEBI" id="CHEBI:15377"/>
        <dbReference type="ChEBI" id="CHEBI:29999"/>
        <dbReference type="ChEBI" id="CHEBI:43474"/>
        <dbReference type="ChEBI" id="CHEBI:83421"/>
        <dbReference type="EC" id="3.1.3.16"/>
    </reaction>
</comment>
<dbReference type="AlphaFoldDB" id="A0AAV3YFB3"/>
<comment type="subcellular location">
    <subcellularLocation>
        <location evidence="2">Cytoplasm</location>
        <location evidence="2">Cytosol</location>
    </subcellularLocation>
    <subcellularLocation>
        <location evidence="1">Nucleus</location>
    </subcellularLocation>
</comment>
<comment type="catalytic activity">
    <reaction evidence="11">
        <text>O-phospho-L-threonyl-[protein] + H2O = L-threonyl-[protein] + phosphate</text>
        <dbReference type="Rhea" id="RHEA:47004"/>
        <dbReference type="Rhea" id="RHEA-COMP:11060"/>
        <dbReference type="Rhea" id="RHEA-COMP:11605"/>
        <dbReference type="ChEBI" id="CHEBI:15377"/>
        <dbReference type="ChEBI" id="CHEBI:30013"/>
        <dbReference type="ChEBI" id="CHEBI:43474"/>
        <dbReference type="ChEBI" id="CHEBI:61977"/>
        <dbReference type="EC" id="3.1.3.16"/>
    </reaction>
</comment>
<feature type="domain" description="Tyrosine-protein phosphatase" evidence="16">
    <location>
        <begin position="160"/>
        <end position="309"/>
    </location>
</feature>
<evidence type="ECO:0000256" key="4">
    <source>
        <dbReference type="ARBA" id="ARBA00013064"/>
    </source>
</evidence>
<evidence type="ECO:0000256" key="1">
    <source>
        <dbReference type="ARBA" id="ARBA00004123"/>
    </source>
</evidence>
<dbReference type="SUPFAM" id="SSF52799">
    <property type="entry name" value="(Phosphotyrosine protein) phosphatases II"/>
    <property type="match status" value="1"/>
</dbReference>
<sequence>MTEGAGYSRNTRNMTGGIGYSRNTRNMTEGIDYSRNTRNDDRGSRLQQNHKKYDRGLMPQPPPQDVRLSQQGPSKNASSSQKGNRARPAIDTAVEADTIDRSLFGVTPGSCIPLPCPPLGTVDFFVSEKLEKKVRIMQASENGEQKATPTSTETASPPPNFSWCEENVLSACAFPSQPEHLTYLWSVGVASLVSLTEERLVKAPQFEGKEVRIVRVPVRDFTPPTMEQVELFIQEVLNNKSTGKATCVHCAHGLGRTGTMLACYFISAHGDNPEMAIHRIRKLRPGSIETSEQEKLVYAFHDHLVQKAQ</sequence>
<feature type="compositionally biased region" description="Polar residues" evidence="15">
    <location>
        <begin position="67"/>
        <end position="83"/>
    </location>
</feature>
<comment type="function">
    <text evidence="12">Protein phosphatase that mediates dephosphorylation of proteins phosphorylated on Tyr and Ser/Thr residues. In vitro, it can dephosphorylate p44-ERK1 (MAPK3) but not p54 SAPK-beta (MAPK10) in vitro. Able to enhance activation of JNK and p38 (MAPK14).</text>
</comment>
<dbReference type="FunFam" id="3.90.190.10:FF:000063">
    <property type="entry name" value="Dual specificity phosphatase 23"/>
    <property type="match status" value="1"/>
</dbReference>
<dbReference type="PANTHER" id="PTHR23339">
    <property type="entry name" value="TYROSINE SPECIFIC PROTEIN PHOSPHATASE AND DUAL SPECIFICITY PROTEIN PHOSPHATASE"/>
    <property type="match status" value="1"/>
</dbReference>
<dbReference type="InterPro" id="IPR000387">
    <property type="entry name" value="Tyr_Pase_dom"/>
</dbReference>
<evidence type="ECO:0000256" key="5">
    <source>
        <dbReference type="ARBA" id="ARBA00013081"/>
    </source>
</evidence>
<dbReference type="PROSITE" id="PS00383">
    <property type="entry name" value="TYR_PHOSPHATASE_1"/>
    <property type="match status" value="1"/>
</dbReference>
<keyword evidence="8" id="KW-0904">Protein phosphatase</keyword>
<evidence type="ECO:0000256" key="2">
    <source>
        <dbReference type="ARBA" id="ARBA00004514"/>
    </source>
</evidence>
<evidence type="ECO:0000256" key="12">
    <source>
        <dbReference type="ARBA" id="ARBA00053915"/>
    </source>
</evidence>
<dbReference type="EC" id="3.1.3.16" evidence="5"/>
<dbReference type="PROSITE" id="PS50054">
    <property type="entry name" value="TYR_PHOSPHATASE_DUAL"/>
    <property type="match status" value="1"/>
</dbReference>
<dbReference type="InterPro" id="IPR057023">
    <property type="entry name" value="PTP-SAK"/>
</dbReference>
<evidence type="ECO:0000256" key="15">
    <source>
        <dbReference type="SAM" id="MobiDB-lite"/>
    </source>
</evidence>
<proteinExistence type="inferred from homology"/>
<evidence type="ECO:0000256" key="6">
    <source>
        <dbReference type="ARBA" id="ARBA00022490"/>
    </source>
</evidence>
<comment type="caution">
    <text evidence="18">The sequence shown here is derived from an EMBL/GenBank/DDBJ whole genome shotgun (WGS) entry which is preliminary data.</text>
</comment>
<dbReference type="GO" id="GO:0004725">
    <property type="term" value="F:protein tyrosine phosphatase activity"/>
    <property type="evidence" value="ECO:0007669"/>
    <property type="project" value="UniProtKB-EC"/>
</dbReference>
<dbReference type="Proteomes" id="UP000735302">
    <property type="component" value="Unassembled WGS sequence"/>
</dbReference>
<evidence type="ECO:0000256" key="9">
    <source>
        <dbReference type="ARBA" id="ARBA00023242"/>
    </source>
</evidence>
<dbReference type="PROSITE" id="PS50056">
    <property type="entry name" value="TYR_PHOSPHATASE_2"/>
    <property type="match status" value="1"/>
</dbReference>
<evidence type="ECO:0000313" key="18">
    <source>
        <dbReference type="EMBL" id="GFN81419.1"/>
    </source>
</evidence>